<dbReference type="Proteomes" id="UP000001054">
    <property type="component" value="Chromosome"/>
</dbReference>
<reference evidence="5 6" key="1">
    <citation type="journal article" date="2009" name="Appl. Environ. Microbiol.">
        <title>Rhizobium sp. strain NGR234 possesses a remarkable number of secretion systems.</title>
        <authorList>
            <person name="Schmeisser C."/>
            <person name="Liesegang H."/>
            <person name="Krysciak D."/>
            <person name="Bakkou N."/>
            <person name="Le Quere A."/>
            <person name="Wollherr A."/>
            <person name="Heinemeyer I."/>
            <person name="Morgenstern B."/>
            <person name="Pommerening-Roeser A."/>
            <person name="Flores M."/>
            <person name="Palacios R."/>
            <person name="Brenner S."/>
            <person name="Gottschalk G."/>
            <person name="Schmitz R.A."/>
            <person name="Broughton W.J."/>
            <person name="Perret X."/>
            <person name="Strittmatter A.W."/>
            <person name="Streit W.R."/>
        </authorList>
    </citation>
    <scope>NUCLEOTIDE SEQUENCE [LARGE SCALE GENOMIC DNA]</scope>
    <source>
        <strain evidence="6">NBRC 101917 / NGR234</strain>
    </source>
</reference>
<dbReference type="Pfam" id="PF00455">
    <property type="entry name" value="DeoRC"/>
    <property type="match status" value="1"/>
</dbReference>
<evidence type="ECO:0000256" key="2">
    <source>
        <dbReference type="ARBA" id="ARBA00023125"/>
    </source>
</evidence>
<dbReference type="PATRIC" id="fig|394.7.peg.3473"/>
<evidence type="ECO:0000256" key="1">
    <source>
        <dbReference type="ARBA" id="ARBA00023015"/>
    </source>
</evidence>
<dbReference type="InterPro" id="IPR037171">
    <property type="entry name" value="NagB/RpiA_transferase-like"/>
</dbReference>
<dbReference type="AlphaFoldDB" id="C3MIA5"/>
<dbReference type="PROSITE" id="PS00894">
    <property type="entry name" value="HTH_DEOR_1"/>
    <property type="match status" value="1"/>
</dbReference>
<dbReference type="eggNOG" id="COG1349">
    <property type="taxonomic scope" value="Bacteria"/>
</dbReference>
<dbReference type="InterPro" id="IPR014036">
    <property type="entry name" value="DeoR-like_C"/>
</dbReference>
<dbReference type="PANTHER" id="PTHR30363">
    <property type="entry name" value="HTH-TYPE TRANSCRIPTIONAL REGULATOR SRLR-RELATED"/>
    <property type="match status" value="1"/>
</dbReference>
<gene>
    <name evidence="5" type="ordered locus">NGR_c06600</name>
</gene>
<evidence type="ECO:0000256" key="3">
    <source>
        <dbReference type="ARBA" id="ARBA00023163"/>
    </source>
</evidence>
<keyword evidence="6" id="KW-1185">Reference proteome</keyword>
<dbReference type="RefSeq" id="WP_012707238.1">
    <property type="nucleotide sequence ID" value="NC_012587.1"/>
</dbReference>
<protein>
    <submittedName>
        <fullName evidence="5">DeoR family transcriptional regulator</fullName>
    </submittedName>
</protein>
<dbReference type="SMART" id="SM00420">
    <property type="entry name" value="HTH_DEOR"/>
    <property type="match status" value="1"/>
</dbReference>
<dbReference type="InterPro" id="IPR036390">
    <property type="entry name" value="WH_DNA-bd_sf"/>
</dbReference>
<keyword evidence="2" id="KW-0238">DNA-binding</keyword>
<dbReference type="OrthoDB" id="31600at2"/>
<accession>C3MIA5</accession>
<name>C3MIA5_SINFN</name>
<dbReference type="GO" id="GO:0003677">
    <property type="term" value="F:DNA binding"/>
    <property type="evidence" value="ECO:0007669"/>
    <property type="project" value="UniProtKB-KW"/>
</dbReference>
<dbReference type="InterPro" id="IPR050313">
    <property type="entry name" value="Carb_Metab_HTH_regulators"/>
</dbReference>
<dbReference type="Gene3D" id="1.10.10.10">
    <property type="entry name" value="Winged helix-like DNA-binding domain superfamily/Winged helix DNA-binding domain"/>
    <property type="match status" value="1"/>
</dbReference>
<dbReference type="InterPro" id="IPR001034">
    <property type="entry name" value="DeoR_HTH"/>
</dbReference>
<dbReference type="Pfam" id="PF08220">
    <property type="entry name" value="HTH_DeoR"/>
    <property type="match status" value="1"/>
</dbReference>
<evidence type="ECO:0000313" key="5">
    <source>
        <dbReference type="EMBL" id="ACP24453.1"/>
    </source>
</evidence>
<dbReference type="EMBL" id="CP001389">
    <property type="protein sequence ID" value="ACP24453.1"/>
    <property type="molecule type" value="Genomic_DNA"/>
</dbReference>
<evidence type="ECO:0000259" key="4">
    <source>
        <dbReference type="PROSITE" id="PS51000"/>
    </source>
</evidence>
<sequence>MKRDERRQQIIDMLVENKTVGLDELADHFAVSKMTIHRDLDDLDQEGVLRKVRGGATIDAGTRFESDFRIRARQDNAAKIGMAQAALELVEPGMTAVLGVMLPQKRPLTLITNNAEIMERLKGEFGITLIALGGMYSAKFNAYLGIVTEDALSRLRADIAFISTPAMSGRIAYHMDDNVVRAKRAMISSSARACLLVNHQRFGHTALNVLADVAEFDAVITDRAPGTAVLDEFERAGIKLTIASTQDPT</sequence>
<dbReference type="STRING" id="394.NGR_c06600"/>
<keyword evidence="3" id="KW-0804">Transcription</keyword>
<proteinExistence type="predicted"/>
<dbReference type="SUPFAM" id="SSF100950">
    <property type="entry name" value="NagB/RpiA/CoA transferase-like"/>
    <property type="match status" value="1"/>
</dbReference>
<dbReference type="SMART" id="SM01134">
    <property type="entry name" value="DeoRC"/>
    <property type="match status" value="1"/>
</dbReference>
<organism evidence="5 6">
    <name type="scientific">Sinorhizobium fredii (strain NBRC 101917 / NGR234)</name>
    <dbReference type="NCBI Taxonomy" id="394"/>
    <lineage>
        <taxon>Bacteria</taxon>
        <taxon>Pseudomonadati</taxon>
        <taxon>Pseudomonadota</taxon>
        <taxon>Alphaproteobacteria</taxon>
        <taxon>Hyphomicrobiales</taxon>
        <taxon>Rhizobiaceae</taxon>
        <taxon>Sinorhizobium/Ensifer group</taxon>
        <taxon>Sinorhizobium</taxon>
    </lineage>
</organism>
<dbReference type="GO" id="GO:0003700">
    <property type="term" value="F:DNA-binding transcription factor activity"/>
    <property type="evidence" value="ECO:0007669"/>
    <property type="project" value="InterPro"/>
</dbReference>
<dbReference type="SUPFAM" id="SSF46785">
    <property type="entry name" value="Winged helix' DNA-binding domain"/>
    <property type="match status" value="1"/>
</dbReference>
<dbReference type="PRINTS" id="PR00037">
    <property type="entry name" value="HTHLACR"/>
</dbReference>
<dbReference type="PROSITE" id="PS51000">
    <property type="entry name" value="HTH_DEOR_2"/>
    <property type="match status" value="1"/>
</dbReference>
<dbReference type="InterPro" id="IPR018356">
    <property type="entry name" value="Tscrpt_reg_HTH_DeoR_CS"/>
</dbReference>
<dbReference type="InterPro" id="IPR036388">
    <property type="entry name" value="WH-like_DNA-bd_sf"/>
</dbReference>
<dbReference type="PANTHER" id="PTHR30363:SF44">
    <property type="entry name" value="AGA OPERON TRANSCRIPTIONAL REPRESSOR-RELATED"/>
    <property type="match status" value="1"/>
</dbReference>
<feature type="domain" description="HTH deoR-type" evidence="4">
    <location>
        <begin position="3"/>
        <end position="58"/>
    </location>
</feature>
<dbReference type="KEGG" id="rhi:NGR_c06600"/>
<dbReference type="HOGENOM" id="CLU_060699_3_0_5"/>
<keyword evidence="1" id="KW-0805">Transcription regulation</keyword>
<evidence type="ECO:0000313" key="6">
    <source>
        <dbReference type="Proteomes" id="UP000001054"/>
    </source>
</evidence>